<dbReference type="EMBL" id="UINC01102267">
    <property type="protein sequence ID" value="SVC63753.1"/>
    <property type="molecule type" value="Genomic_DNA"/>
</dbReference>
<protein>
    <submittedName>
        <fullName evidence="2">Uncharacterized protein</fullName>
    </submittedName>
</protein>
<name>A0A382NRE7_9ZZZZ</name>
<proteinExistence type="predicted"/>
<organism evidence="2">
    <name type="scientific">marine metagenome</name>
    <dbReference type="NCBI Taxonomy" id="408172"/>
    <lineage>
        <taxon>unclassified sequences</taxon>
        <taxon>metagenomes</taxon>
        <taxon>ecological metagenomes</taxon>
    </lineage>
</organism>
<reference evidence="2" key="1">
    <citation type="submission" date="2018-05" db="EMBL/GenBank/DDBJ databases">
        <authorList>
            <person name="Lanie J.A."/>
            <person name="Ng W.-L."/>
            <person name="Kazmierczak K.M."/>
            <person name="Andrzejewski T.M."/>
            <person name="Davidsen T.M."/>
            <person name="Wayne K.J."/>
            <person name="Tettelin H."/>
            <person name="Glass J.I."/>
            <person name="Rusch D."/>
            <person name="Podicherti R."/>
            <person name="Tsui H.-C.T."/>
            <person name="Winkler M.E."/>
        </authorList>
    </citation>
    <scope>NUCLEOTIDE SEQUENCE</scope>
</reference>
<gene>
    <name evidence="2" type="ORF">METZ01_LOCUS316607</name>
</gene>
<accession>A0A382NRE7</accession>
<evidence type="ECO:0000256" key="1">
    <source>
        <dbReference type="SAM" id="MobiDB-lite"/>
    </source>
</evidence>
<evidence type="ECO:0000313" key="2">
    <source>
        <dbReference type="EMBL" id="SVC63753.1"/>
    </source>
</evidence>
<feature type="region of interest" description="Disordered" evidence="1">
    <location>
        <begin position="1"/>
        <end position="23"/>
    </location>
</feature>
<dbReference type="AlphaFoldDB" id="A0A382NRE7"/>
<sequence length="57" mass="5794">MNLARVKLSLGHEHPNGPGLDTGGKPATLSALCDAGASGASHASIASKDFFIECDEQ</sequence>